<proteinExistence type="predicted"/>
<dbReference type="PROSITE" id="PS50112">
    <property type="entry name" value="PAS"/>
    <property type="match status" value="1"/>
</dbReference>
<dbReference type="InterPro" id="IPR000700">
    <property type="entry name" value="PAS-assoc_C"/>
</dbReference>
<dbReference type="InterPro" id="IPR043128">
    <property type="entry name" value="Rev_trsase/Diguanyl_cyclase"/>
</dbReference>
<dbReference type="EMBL" id="WIXK01000016">
    <property type="protein sequence ID" value="MQY44421.1"/>
    <property type="molecule type" value="Genomic_DNA"/>
</dbReference>
<feature type="domain" description="PAS" evidence="2">
    <location>
        <begin position="309"/>
        <end position="378"/>
    </location>
</feature>
<dbReference type="InterPro" id="IPR000014">
    <property type="entry name" value="PAS"/>
</dbReference>
<feature type="domain" description="EAL" evidence="4">
    <location>
        <begin position="612"/>
        <end position="863"/>
    </location>
</feature>
<keyword evidence="1" id="KW-0812">Transmembrane</keyword>
<dbReference type="CDD" id="cd01949">
    <property type="entry name" value="GGDEF"/>
    <property type="match status" value="1"/>
</dbReference>
<dbReference type="GO" id="GO:0003824">
    <property type="term" value="F:catalytic activity"/>
    <property type="evidence" value="ECO:0007669"/>
    <property type="project" value="UniProtKB-ARBA"/>
</dbReference>
<dbReference type="Gene3D" id="3.30.70.270">
    <property type="match status" value="1"/>
</dbReference>
<dbReference type="FunFam" id="3.30.70.270:FF:000001">
    <property type="entry name" value="Diguanylate cyclase domain protein"/>
    <property type="match status" value="1"/>
</dbReference>
<dbReference type="InterPro" id="IPR000160">
    <property type="entry name" value="GGDEF_dom"/>
</dbReference>
<dbReference type="Gene3D" id="3.30.450.20">
    <property type="entry name" value="PAS domain"/>
    <property type="match status" value="1"/>
</dbReference>
<dbReference type="SUPFAM" id="SSF141868">
    <property type="entry name" value="EAL domain-like"/>
    <property type="match status" value="1"/>
</dbReference>
<dbReference type="InterPro" id="IPR001610">
    <property type="entry name" value="PAC"/>
</dbReference>
<dbReference type="CDD" id="cd00130">
    <property type="entry name" value="PAS"/>
    <property type="match status" value="1"/>
</dbReference>
<organism evidence="6 7">
    <name type="scientific">Tritonibacter aquimaris</name>
    <dbReference type="NCBI Taxonomy" id="2663379"/>
    <lineage>
        <taxon>Bacteria</taxon>
        <taxon>Pseudomonadati</taxon>
        <taxon>Pseudomonadota</taxon>
        <taxon>Alphaproteobacteria</taxon>
        <taxon>Rhodobacterales</taxon>
        <taxon>Paracoccaceae</taxon>
        <taxon>Tritonibacter</taxon>
    </lineage>
</organism>
<protein>
    <submittedName>
        <fullName evidence="6">EAL domain-containing protein</fullName>
    </submittedName>
</protein>
<dbReference type="AlphaFoldDB" id="A0A844B2X2"/>
<dbReference type="NCBIfam" id="TIGR00254">
    <property type="entry name" value="GGDEF"/>
    <property type="match status" value="1"/>
</dbReference>
<dbReference type="Pfam" id="PF00563">
    <property type="entry name" value="EAL"/>
    <property type="match status" value="1"/>
</dbReference>
<sequence>MSPVSEQMDRWKMPINMLFSRAANSAIVLRRFWTLLLLVLVLAVVCSALAVRLTATPFLATAQREAIVAQASKDARSLETTLERHRLLLGFIGHSPAVVDVVMGYVDNSDVVTDFLRRMTPNDGLSSVHLYDAFGEEISRFESSVGQGNPVDPQAFSRLVSSIAEGEGGSENRVVFSSVGEDAYIAIATPVQYQGLTEGVVAAIVHLDLAKVFPSNDVARRTYIADTSSLLQSGAVDTEQATTVALKNSNLSVVLVPDTAAVEAAGQRLLTNVVSVLALVLVGAFGVFAALGRAALVEPHRRLEAQKQSLSELAAVAKRANDAFVVTGDDGRVVWTNPAFEKLTGYSTDEVKGRSPAMLQGEETDPDTIAEIRAAIQQRRPIKTEILNYTKQGHAYWVSLGISPLRNEKGKFYGFMAISHDITQERAQREAILEAKREIEHQALHDSLTELPNRRALDIALQTRSDNSQTGATVVRIDLDHFKYVNDTLGHAAGDFVLCEVADILREETKSEDLPARVGGDEFVILLGAGKTSDDGRIVAERMLERIQQPKQFDKKTVRVGASFGVASTLDGLLPAEQLIVGADAALYEAKDSGRNTVCLYTPELHQVVQGRRSLALEIRRAIQNEEFVPFFQPQVDARSHEIVGVETLVRWQSPELGLMTPDAFLPIAEQLSAIDEIDALILRKAIGQISALRNRGVMIPKVSFNVTAQRIQNPDIFLGLPAPKDLGFEISFEVLESVLVEEQTDLFNFSLDRLRDMGISIEIDDFGSGHASIVGLMHLRPDVMKIDQRLVMPVTRSDTIRGLLQQIIGMADLMGLKVTAEGVETFEHADILRDLGCHTLQGYAFARPQSVDDLYEFARNWSQNKPGAINSSREHG</sequence>
<dbReference type="InterPro" id="IPR029787">
    <property type="entry name" value="Nucleotide_cyclase"/>
</dbReference>
<dbReference type="PANTHER" id="PTHR44757:SF2">
    <property type="entry name" value="BIOFILM ARCHITECTURE MAINTENANCE PROTEIN MBAA"/>
    <property type="match status" value="1"/>
</dbReference>
<comment type="caution">
    <text evidence="6">The sequence shown here is derived from an EMBL/GenBank/DDBJ whole genome shotgun (WGS) entry which is preliminary data.</text>
</comment>
<evidence type="ECO:0000259" key="4">
    <source>
        <dbReference type="PROSITE" id="PS50883"/>
    </source>
</evidence>
<evidence type="ECO:0000256" key="1">
    <source>
        <dbReference type="SAM" id="Phobius"/>
    </source>
</evidence>
<dbReference type="SMART" id="SM00267">
    <property type="entry name" value="GGDEF"/>
    <property type="match status" value="1"/>
</dbReference>
<dbReference type="InterPro" id="IPR035965">
    <property type="entry name" value="PAS-like_dom_sf"/>
</dbReference>
<dbReference type="NCBIfam" id="TIGR00229">
    <property type="entry name" value="sensory_box"/>
    <property type="match status" value="1"/>
</dbReference>
<dbReference type="PROSITE" id="PS50883">
    <property type="entry name" value="EAL"/>
    <property type="match status" value="1"/>
</dbReference>
<accession>A0A844B2X2</accession>
<dbReference type="SMART" id="SM00052">
    <property type="entry name" value="EAL"/>
    <property type="match status" value="1"/>
</dbReference>
<dbReference type="SUPFAM" id="SSF55785">
    <property type="entry name" value="PYP-like sensor domain (PAS domain)"/>
    <property type="match status" value="1"/>
</dbReference>
<reference evidence="6 7" key="1">
    <citation type="submission" date="2019-10" db="EMBL/GenBank/DDBJ databases">
        <title>Epibacterium sp. nov., isolated from seawater.</title>
        <authorList>
            <person name="Zhang X."/>
            <person name="Li N."/>
        </authorList>
    </citation>
    <scope>NUCLEOTIDE SEQUENCE [LARGE SCALE GENOMIC DNA]</scope>
    <source>
        <strain evidence="6 7">SM1969</strain>
    </source>
</reference>
<dbReference type="PROSITE" id="PS50887">
    <property type="entry name" value="GGDEF"/>
    <property type="match status" value="1"/>
</dbReference>
<evidence type="ECO:0000259" key="5">
    <source>
        <dbReference type="PROSITE" id="PS50887"/>
    </source>
</evidence>
<evidence type="ECO:0000313" key="6">
    <source>
        <dbReference type="EMBL" id="MQY44421.1"/>
    </source>
</evidence>
<evidence type="ECO:0000259" key="3">
    <source>
        <dbReference type="PROSITE" id="PS50113"/>
    </source>
</evidence>
<dbReference type="CDD" id="cd01948">
    <property type="entry name" value="EAL"/>
    <property type="match status" value="1"/>
</dbReference>
<name>A0A844B2X2_9RHOB</name>
<evidence type="ECO:0000313" key="7">
    <source>
        <dbReference type="Proteomes" id="UP000436694"/>
    </source>
</evidence>
<dbReference type="SMART" id="SM00091">
    <property type="entry name" value="PAS"/>
    <property type="match status" value="1"/>
</dbReference>
<feature type="domain" description="GGDEF" evidence="5">
    <location>
        <begin position="470"/>
        <end position="603"/>
    </location>
</feature>
<dbReference type="PROSITE" id="PS50113">
    <property type="entry name" value="PAC"/>
    <property type="match status" value="1"/>
</dbReference>
<dbReference type="InterPro" id="IPR035919">
    <property type="entry name" value="EAL_sf"/>
</dbReference>
<dbReference type="InterPro" id="IPR001633">
    <property type="entry name" value="EAL_dom"/>
</dbReference>
<dbReference type="PANTHER" id="PTHR44757">
    <property type="entry name" value="DIGUANYLATE CYCLASE DGCP"/>
    <property type="match status" value="1"/>
</dbReference>
<keyword evidence="1" id="KW-0472">Membrane</keyword>
<evidence type="ECO:0000259" key="2">
    <source>
        <dbReference type="PROSITE" id="PS50112"/>
    </source>
</evidence>
<dbReference type="Pfam" id="PF00990">
    <property type="entry name" value="GGDEF"/>
    <property type="match status" value="1"/>
</dbReference>
<dbReference type="SMART" id="SM00086">
    <property type="entry name" value="PAC"/>
    <property type="match status" value="1"/>
</dbReference>
<dbReference type="Proteomes" id="UP000436694">
    <property type="component" value="Unassembled WGS sequence"/>
</dbReference>
<dbReference type="SUPFAM" id="SSF55073">
    <property type="entry name" value="Nucleotide cyclase"/>
    <property type="match status" value="1"/>
</dbReference>
<gene>
    <name evidence="6" type="ORF">GG681_17395</name>
</gene>
<feature type="domain" description="PAC" evidence="3">
    <location>
        <begin position="380"/>
        <end position="434"/>
    </location>
</feature>
<keyword evidence="7" id="KW-1185">Reference proteome</keyword>
<dbReference type="Pfam" id="PF13426">
    <property type="entry name" value="PAS_9"/>
    <property type="match status" value="1"/>
</dbReference>
<dbReference type="Gene3D" id="3.20.20.450">
    <property type="entry name" value="EAL domain"/>
    <property type="match status" value="1"/>
</dbReference>
<keyword evidence="1" id="KW-1133">Transmembrane helix</keyword>
<dbReference type="InterPro" id="IPR052155">
    <property type="entry name" value="Biofilm_reg_signaling"/>
</dbReference>
<feature type="transmembrane region" description="Helical" evidence="1">
    <location>
        <begin position="269"/>
        <end position="292"/>
    </location>
</feature>